<reference evidence="3 4" key="1">
    <citation type="journal article" date="2021" name="Commun. Biol.">
        <title>The genome of Shorea leprosula (Dipterocarpaceae) highlights the ecological relevance of drought in aseasonal tropical rainforests.</title>
        <authorList>
            <person name="Ng K.K.S."/>
            <person name="Kobayashi M.J."/>
            <person name="Fawcett J.A."/>
            <person name="Hatakeyama M."/>
            <person name="Paape T."/>
            <person name="Ng C.H."/>
            <person name="Ang C.C."/>
            <person name="Tnah L.H."/>
            <person name="Lee C.T."/>
            <person name="Nishiyama T."/>
            <person name="Sese J."/>
            <person name="O'Brien M.J."/>
            <person name="Copetti D."/>
            <person name="Mohd Noor M.I."/>
            <person name="Ong R.C."/>
            <person name="Putra M."/>
            <person name="Sireger I.Z."/>
            <person name="Indrioko S."/>
            <person name="Kosugi Y."/>
            <person name="Izuno A."/>
            <person name="Isagi Y."/>
            <person name="Lee S.L."/>
            <person name="Shimizu K.K."/>
        </authorList>
    </citation>
    <scope>NUCLEOTIDE SEQUENCE [LARGE SCALE GENOMIC DNA]</scope>
    <source>
        <tissue evidence="3">Leaf</tissue>
    </source>
</reference>
<evidence type="ECO:0000313" key="4">
    <source>
        <dbReference type="Proteomes" id="UP001054252"/>
    </source>
</evidence>
<dbReference type="PANTHER" id="PTHR47481:SF21">
    <property type="entry name" value="BASIC-LEUCINE ZIPPER TRANSCRIPTION FACTOR Q-RELATED"/>
    <property type="match status" value="1"/>
</dbReference>
<proteinExistence type="predicted"/>
<dbReference type="PANTHER" id="PTHR47481">
    <property type="match status" value="1"/>
</dbReference>
<dbReference type="Proteomes" id="UP001054252">
    <property type="component" value="Unassembled WGS sequence"/>
</dbReference>
<gene>
    <name evidence="3" type="ORF">SLEP1_g48568</name>
</gene>
<sequence>MDPNLAQRHQPERFPTHPLNYGFTKINQSDMPFSRRSRVFTLKERLQNTRCEGRIVTEFLHQLKVLADELAAIDKPLTNDDLTVYVFVLNGIGPEFREISASLCARDKPLSFEELHDRLVTHEESMHREETRLENAPMTAHFAAMPIKKPAGNTPNFSTSSGFSNTSLQSNGAGILPLPQRIQPFGSGQHLAGGRGNRCNRPNQFNRRRGGPNWPNTGRSHISCQLCNQFGHTARTCYLFRNQGHGPTAHYAASTNLSTNEWLIDSGANNHITTNLSNLALHSEYNGPDELLIRDGLGLQITHVGHTTLTTPFSSIPLNNVLCVPTASRNLISVSQLCKTTNSIVEFHPNFFLVKDRNTGAILLRGPNRLGMYQVPQMGPTKQIPMAHLGRGHQQ</sequence>
<evidence type="ECO:0000256" key="1">
    <source>
        <dbReference type="SAM" id="MobiDB-lite"/>
    </source>
</evidence>
<feature type="region of interest" description="Disordered" evidence="1">
    <location>
        <begin position="1"/>
        <end position="21"/>
    </location>
</feature>
<comment type="caution">
    <text evidence="3">The sequence shown here is derived from an EMBL/GenBank/DDBJ whole genome shotgun (WGS) entry which is preliminary data.</text>
</comment>
<name>A0AAV5LU39_9ROSI</name>
<protein>
    <recommendedName>
        <fullName evidence="2">Retrovirus-related Pol polyprotein from transposon TNT 1-94-like beta-barrel domain-containing protein</fullName>
    </recommendedName>
</protein>
<evidence type="ECO:0000259" key="2">
    <source>
        <dbReference type="Pfam" id="PF22936"/>
    </source>
</evidence>
<feature type="domain" description="Retrovirus-related Pol polyprotein from transposon TNT 1-94-like beta-barrel" evidence="2">
    <location>
        <begin position="262"/>
        <end position="339"/>
    </location>
</feature>
<evidence type="ECO:0000313" key="3">
    <source>
        <dbReference type="EMBL" id="GKV40984.1"/>
    </source>
</evidence>
<keyword evidence="4" id="KW-1185">Reference proteome</keyword>
<dbReference type="Pfam" id="PF22936">
    <property type="entry name" value="Pol_BBD"/>
    <property type="match status" value="1"/>
</dbReference>
<dbReference type="InterPro" id="IPR054722">
    <property type="entry name" value="PolX-like_BBD"/>
</dbReference>
<dbReference type="Pfam" id="PF14223">
    <property type="entry name" value="Retrotran_gag_2"/>
    <property type="match status" value="1"/>
</dbReference>
<dbReference type="EMBL" id="BPVZ01000146">
    <property type="protein sequence ID" value="GKV40984.1"/>
    <property type="molecule type" value="Genomic_DNA"/>
</dbReference>
<dbReference type="AlphaFoldDB" id="A0AAV5LU39"/>
<organism evidence="3 4">
    <name type="scientific">Rubroshorea leprosula</name>
    <dbReference type="NCBI Taxonomy" id="152421"/>
    <lineage>
        <taxon>Eukaryota</taxon>
        <taxon>Viridiplantae</taxon>
        <taxon>Streptophyta</taxon>
        <taxon>Embryophyta</taxon>
        <taxon>Tracheophyta</taxon>
        <taxon>Spermatophyta</taxon>
        <taxon>Magnoliopsida</taxon>
        <taxon>eudicotyledons</taxon>
        <taxon>Gunneridae</taxon>
        <taxon>Pentapetalae</taxon>
        <taxon>rosids</taxon>
        <taxon>malvids</taxon>
        <taxon>Malvales</taxon>
        <taxon>Dipterocarpaceae</taxon>
        <taxon>Rubroshorea</taxon>
    </lineage>
</organism>
<accession>A0AAV5LU39</accession>
<feature type="region of interest" description="Disordered" evidence="1">
    <location>
        <begin position="187"/>
        <end position="216"/>
    </location>
</feature>